<dbReference type="EMBL" id="JADGJQ010000003">
    <property type="protein sequence ID" value="KAJ3184717.1"/>
    <property type="molecule type" value="Genomic_DNA"/>
</dbReference>
<name>A0AAD5TRN0_9FUNG</name>
<proteinExistence type="predicted"/>
<protein>
    <submittedName>
        <fullName evidence="3">Uncharacterized protein</fullName>
    </submittedName>
</protein>
<feature type="compositionally biased region" description="Pro residues" evidence="1">
    <location>
        <begin position="100"/>
        <end position="112"/>
    </location>
</feature>
<keyword evidence="2" id="KW-0732">Signal</keyword>
<accession>A0AAD5TRN0</accession>
<evidence type="ECO:0000256" key="2">
    <source>
        <dbReference type="SAM" id="SignalP"/>
    </source>
</evidence>
<gene>
    <name evidence="3" type="ORF">HDU87_004121</name>
</gene>
<dbReference type="Proteomes" id="UP001212152">
    <property type="component" value="Unassembled WGS sequence"/>
</dbReference>
<evidence type="ECO:0000256" key="1">
    <source>
        <dbReference type="SAM" id="MobiDB-lite"/>
    </source>
</evidence>
<feature type="compositionally biased region" description="Low complexity" evidence="1">
    <location>
        <begin position="66"/>
        <end position="99"/>
    </location>
</feature>
<keyword evidence="4" id="KW-1185">Reference proteome</keyword>
<dbReference type="GO" id="GO:0016755">
    <property type="term" value="F:aminoacyltransferase activity"/>
    <property type="evidence" value="ECO:0007669"/>
    <property type="project" value="InterPro"/>
</dbReference>
<reference evidence="3" key="1">
    <citation type="submission" date="2020-05" db="EMBL/GenBank/DDBJ databases">
        <title>Phylogenomic resolution of chytrid fungi.</title>
        <authorList>
            <person name="Stajich J.E."/>
            <person name="Amses K."/>
            <person name="Simmons R."/>
            <person name="Seto K."/>
            <person name="Myers J."/>
            <person name="Bonds A."/>
            <person name="Quandt C.A."/>
            <person name="Barry K."/>
            <person name="Liu P."/>
            <person name="Grigoriev I."/>
            <person name="Longcore J.E."/>
            <person name="James T.Y."/>
        </authorList>
    </citation>
    <scope>NUCLEOTIDE SEQUENCE</scope>
    <source>
        <strain evidence="3">JEL0379</strain>
    </source>
</reference>
<evidence type="ECO:0000313" key="3">
    <source>
        <dbReference type="EMBL" id="KAJ3184717.1"/>
    </source>
</evidence>
<dbReference type="InterPro" id="IPR032048">
    <property type="entry name" value="TGase_elicitor"/>
</dbReference>
<sequence length="490" mass="53262">MLVSIKFSIFLLALCCAVGALAAPSQASQDLSKRDWIGDIWDKIFGHKSATTTPAAPPSRTPPPAHATTAAHAPAVTTPPAKHGATTTPARTNAPTTPTHAPPAPPPPPSQPADPNAQGDLNPKTELAPLARLEARMGKFNRVFDTLPVKGAAANIPWPSTYWPSYLDGANYRWQGSNQLSPVEKYAKSFSWNAQQLADQVSYQHGIDSAKGRSCFTDWQCGSGAACVGRRGTGIFGKRYCVATWEGICDGWTGAALMLPEPKCSVTGPKGVEFTVGDLKGLMSSYFAAENGKHTSEISMAARCNTENPRKDENGYYTDATCDDATAGMLHIFVTNWFQKSKTGFAFDRDTTAQVWNQPVYGYSVKSSRDVTHAQALNLLGQSFHIDSRTTRIVRVQTEINWVSETSHWSDLSLPTSEVADSVLDATTYDYLLFLDTHGEIIGGEYFGDSKNDQPDFFWAPFAVEQNGVAYTAIKYQELLALWNKSVACN</sequence>
<feature type="compositionally biased region" description="Pro residues" evidence="1">
    <location>
        <begin position="55"/>
        <end position="65"/>
    </location>
</feature>
<evidence type="ECO:0000313" key="4">
    <source>
        <dbReference type="Proteomes" id="UP001212152"/>
    </source>
</evidence>
<dbReference type="AlphaFoldDB" id="A0AAD5TRN0"/>
<comment type="caution">
    <text evidence="3">The sequence shown here is derived from an EMBL/GenBank/DDBJ whole genome shotgun (WGS) entry which is preliminary data.</text>
</comment>
<dbReference type="Pfam" id="PF16683">
    <property type="entry name" value="TGase_elicitor"/>
    <property type="match status" value="1"/>
</dbReference>
<feature type="signal peptide" evidence="2">
    <location>
        <begin position="1"/>
        <end position="22"/>
    </location>
</feature>
<dbReference type="Gene3D" id="3.30.40.240">
    <property type="entry name" value="Transglutaminase elicitor, body domain"/>
    <property type="match status" value="1"/>
</dbReference>
<organism evidence="3 4">
    <name type="scientific">Geranomyces variabilis</name>
    <dbReference type="NCBI Taxonomy" id="109894"/>
    <lineage>
        <taxon>Eukaryota</taxon>
        <taxon>Fungi</taxon>
        <taxon>Fungi incertae sedis</taxon>
        <taxon>Chytridiomycota</taxon>
        <taxon>Chytridiomycota incertae sedis</taxon>
        <taxon>Chytridiomycetes</taxon>
        <taxon>Spizellomycetales</taxon>
        <taxon>Powellomycetaceae</taxon>
        <taxon>Geranomyces</taxon>
    </lineage>
</organism>
<feature type="region of interest" description="Disordered" evidence="1">
    <location>
        <begin position="49"/>
        <end position="123"/>
    </location>
</feature>
<feature type="chain" id="PRO_5042177001" evidence="2">
    <location>
        <begin position="23"/>
        <end position="490"/>
    </location>
</feature>